<feature type="compositionally biased region" description="Basic residues" evidence="1">
    <location>
        <begin position="406"/>
        <end position="418"/>
    </location>
</feature>
<evidence type="ECO:0000313" key="4">
    <source>
        <dbReference type="Proteomes" id="UP000266841"/>
    </source>
</evidence>
<evidence type="ECO:0000256" key="1">
    <source>
        <dbReference type="SAM" id="MobiDB-lite"/>
    </source>
</evidence>
<accession>K0SN70</accession>
<evidence type="ECO:0000313" key="3">
    <source>
        <dbReference type="EMBL" id="EJK66810.1"/>
    </source>
</evidence>
<comment type="caution">
    <text evidence="3">The sequence shown here is derived from an EMBL/GenBank/DDBJ whole genome shotgun (WGS) entry which is preliminary data.</text>
</comment>
<feature type="compositionally biased region" description="Basic and acidic residues" evidence="1">
    <location>
        <begin position="432"/>
        <end position="442"/>
    </location>
</feature>
<dbReference type="SUPFAM" id="SSF47954">
    <property type="entry name" value="Cyclin-like"/>
    <property type="match status" value="1"/>
</dbReference>
<feature type="domain" description="Cyclin N-terminal" evidence="2">
    <location>
        <begin position="42"/>
        <end position="148"/>
    </location>
</feature>
<organism evidence="3 4">
    <name type="scientific">Thalassiosira oceanica</name>
    <name type="common">Marine diatom</name>
    <dbReference type="NCBI Taxonomy" id="159749"/>
    <lineage>
        <taxon>Eukaryota</taxon>
        <taxon>Sar</taxon>
        <taxon>Stramenopiles</taxon>
        <taxon>Ochrophyta</taxon>
        <taxon>Bacillariophyta</taxon>
        <taxon>Coscinodiscophyceae</taxon>
        <taxon>Thalassiosirophycidae</taxon>
        <taxon>Thalassiosirales</taxon>
        <taxon>Thalassiosiraceae</taxon>
        <taxon>Thalassiosira</taxon>
    </lineage>
</organism>
<dbReference type="EMBL" id="AGNL01014208">
    <property type="protein sequence ID" value="EJK66810.1"/>
    <property type="molecule type" value="Genomic_DNA"/>
</dbReference>
<keyword evidence="4" id="KW-1185">Reference proteome</keyword>
<name>K0SN70_THAOC</name>
<sequence>MSLSAAPNCTFTAAVLDVMLEKEQYSPYRRCPPNPNVPLAEYIQDRPLLINWCCNVVVQGDFRSPSELVQTAMALADKYMSNKHLRIYTKAHYQLIVVTCLNIAMKTDSPSKAPSHEELSEICRGAYTPEEIESEEMCILWVLEWYVNPPTTSQAANHILEIVKDSSGVGHDWELLVDRVHQLIDASVLDMDLSMLRPSTVAMASLIVSAKTLDSRDFRRRIFCAASSVMNMPNFGSACDVDSTQTKLYYIMDKNDVSGTLEPRTSQTESFLPTDGILRTGRFSAVIPGTQTASPLDQSTIDRQVHGRHEIEDLIDANRLSRRERLRNLQCMWDAWIASESATPRRIQLDRDVARSAASPSNHAAPAPQIIPANSSGCLVADPATASHAPADRISVDVAPGDRGWQRRRRQQAVRHKMSSLSTGHPKLPPSRSRDRPPRTSDDVSGALSSMPPCPAMKLCSLRRRRGSPSARFD</sequence>
<proteinExistence type="predicted"/>
<dbReference type="Gene3D" id="1.10.472.10">
    <property type="entry name" value="Cyclin-like"/>
    <property type="match status" value="2"/>
</dbReference>
<dbReference type="InterPro" id="IPR036915">
    <property type="entry name" value="Cyclin-like_sf"/>
</dbReference>
<reference evidence="3 4" key="1">
    <citation type="journal article" date="2012" name="Genome Biol.">
        <title>Genome and low-iron response of an oceanic diatom adapted to chronic iron limitation.</title>
        <authorList>
            <person name="Lommer M."/>
            <person name="Specht M."/>
            <person name="Roy A.S."/>
            <person name="Kraemer L."/>
            <person name="Andreson R."/>
            <person name="Gutowska M.A."/>
            <person name="Wolf J."/>
            <person name="Bergner S.V."/>
            <person name="Schilhabel M.B."/>
            <person name="Klostermeier U.C."/>
            <person name="Beiko R.G."/>
            <person name="Rosenstiel P."/>
            <person name="Hippler M."/>
            <person name="Laroche J."/>
        </authorList>
    </citation>
    <scope>NUCLEOTIDE SEQUENCE [LARGE SCALE GENOMIC DNA]</scope>
    <source>
        <strain evidence="3 4">CCMP1005</strain>
    </source>
</reference>
<feature type="region of interest" description="Disordered" evidence="1">
    <location>
        <begin position="382"/>
        <end position="474"/>
    </location>
</feature>
<dbReference type="PANTHER" id="PTHR10177">
    <property type="entry name" value="CYCLINS"/>
    <property type="match status" value="1"/>
</dbReference>
<dbReference type="Proteomes" id="UP000266841">
    <property type="component" value="Unassembled WGS sequence"/>
</dbReference>
<gene>
    <name evidence="3" type="ORF">THAOC_12228</name>
</gene>
<dbReference type="Pfam" id="PF00134">
    <property type="entry name" value="Cyclin_N"/>
    <property type="match status" value="1"/>
</dbReference>
<dbReference type="InterPro" id="IPR006671">
    <property type="entry name" value="Cyclin_N"/>
</dbReference>
<dbReference type="OrthoDB" id="56529at2759"/>
<dbReference type="InterPro" id="IPR039361">
    <property type="entry name" value="Cyclin"/>
</dbReference>
<evidence type="ECO:0000259" key="2">
    <source>
        <dbReference type="Pfam" id="PF00134"/>
    </source>
</evidence>
<protein>
    <recommendedName>
        <fullName evidence="2">Cyclin N-terminal domain-containing protein</fullName>
    </recommendedName>
</protein>
<dbReference type="AlphaFoldDB" id="K0SN70"/>